<dbReference type="OrthoDB" id="514419at2"/>
<dbReference type="EMBL" id="JHEG04000001">
    <property type="protein sequence ID" value="KAF3886745.1"/>
    <property type="molecule type" value="Genomic_DNA"/>
</dbReference>
<protein>
    <submittedName>
        <fullName evidence="2">Uncharacterized protein</fullName>
    </submittedName>
</protein>
<organism evidence="2">
    <name type="scientific">Tolypothrix bouteillei VB521301</name>
    <dbReference type="NCBI Taxonomy" id="1479485"/>
    <lineage>
        <taxon>Bacteria</taxon>
        <taxon>Bacillati</taxon>
        <taxon>Cyanobacteriota</taxon>
        <taxon>Cyanophyceae</taxon>
        <taxon>Nostocales</taxon>
        <taxon>Tolypothrichaceae</taxon>
        <taxon>Tolypothrix</taxon>
    </lineage>
</organism>
<dbReference type="AlphaFoldDB" id="A0A0C1QZ13"/>
<reference evidence="2" key="1">
    <citation type="journal article" date="2015" name="Genome Announc.">
        <title>Draft Genome Sequence of Tolypothrix boutellei Strain VB521301.</title>
        <authorList>
            <person name="Chandrababunaidu M.M."/>
            <person name="Singh D."/>
            <person name="Sen D."/>
            <person name="Bhan S."/>
            <person name="Das S."/>
            <person name="Gupta A."/>
            <person name="Adhikary S.P."/>
            <person name="Tripathy S."/>
        </authorList>
    </citation>
    <scope>NUCLEOTIDE SEQUENCE</scope>
    <source>
        <strain evidence="2">VB521301</strain>
    </source>
</reference>
<dbReference type="RefSeq" id="WP_038077526.1">
    <property type="nucleotide sequence ID" value="NZ_JHEG04000001.1"/>
</dbReference>
<accession>A0A0C1QZ13</accession>
<dbReference type="Proteomes" id="UP000029738">
    <property type="component" value="Unassembled WGS sequence"/>
</dbReference>
<gene>
    <name evidence="2" type="ORF">DA73_0219775</name>
    <name evidence="1" type="ORF">DA73_0400015590</name>
</gene>
<dbReference type="EMBL" id="JHEG02000048">
    <property type="protein sequence ID" value="KIE10734.1"/>
    <property type="molecule type" value="Genomic_DNA"/>
</dbReference>
<sequence>MSTYNSEYNCEYYPNACEFTVPIKLNIPMFIEATPVIKPVEPVREKLNIHLEPDIYLKPEVRATPPVCVPQTGYSRQQLPASQTLP</sequence>
<evidence type="ECO:0000313" key="3">
    <source>
        <dbReference type="Proteomes" id="UP000029738"/>
    </source>
</evidence>
<name>A0A0C1QZ13_9CYAN</name>
<dbReference type="STRING" id="1479485.DA73_0219775"/>
<evidence type="ECO:0000313" key="1">
    <source>
        <dbReference type="EMBL" id="KAF3886745.1"/>
    </source>
</evidence>
<reference evidence="1" key="2">
    <citation type="submission" date="2019-11" db="EMBL/GenBank/DDBJ databases">
        <title>Improved Assembly of Tolypothrix boutellei genome.</title>
        <authorList>
            <person name="Sarangi A.N."/>
            <person name="Mukherjee M."/>
            <person name="Ghosh S."/>
            <person name="Singh D."/>
            <person name="Das A."/>
            <person name="Kant S."/>
            <person name="Prusty A."/>
            <person name="Tripathy S."/>
        </authorList>
    </citation>
    <scope>NUCLEOTIDE SEQUENCE</scope>
    <source>
        <strain evidence="1">VB521301</strain>
    </source>
</reference>
<evidence type="ECO:0000313" key="2">
    <source>
        <dbReference type="EMBL" id="KIE10734.1"/>
    </source>
</evidence>
<keyword evidence="3" id="KW-1185">Reference proteome</keyword>
<comment type="caution">
    <text evidence="2">The sequence shown here is derived from an EMBL/GenBank/DDBJ whole genome shotgun (WGS) entry which is preliminary data.</text>
</comment>
<proteinExistence type="predicted"/>